<accession>A0A7S1F0J2</accession>
<feature type="compositionally biased region" description="Basic and acidic residues" evidence="1">
    <location>
        <begin position="388"/>
        <end position="398"/>
    </location>
</feature>
<feature type="compositionally biased region" description="Basic and acidic residues" evidence="1">
    <location>
        <begin position="35"/>
        <end position="48"/>
    </location>
</feature>
<feature type="compositionally biased region" description="Polar residues" evidence="1">
    <location>
        <begin position="369"/>
        <end position="380"/>
    </location>
</feature>
<reference evidence="3" key="1">
    <citation type="submission" date="2021-01" db="EMBL/GenBank/DDBJ databases">
        <authorList>
            <person name="Corre E."/>
            <person name="Pelletier E."/>
            <person name="Niang G."/>
            <person name="Scheremetjew M."/>
            <person name="Finn R."/>
            <person name="Kale V."/>
            <person name="Holt S."/>
            <person name="Cochrane G."/>
            <person name="Meng A."/>
            <person name="Brown T."/>
            <person name="Cohen L."/>
        </authorList>
    </citation>
    <scope>NUCLEOTIDE SEQUENCE</scope>
</reference>
<evidence type="ECO:0000313" key="3">
    <source>
        <dbReference type="EMBL" id="CAD8836183.1"/>
    </source>
</evidence>
<feature type="region of interest" description="Disordered" evidence="1">
    <location>
        <begin position="1"/>
        <end position="64"/>
    </location>
</feature>
<evidence type="ECO:0000256" key="1">
    <source>
        <dbReference type="SAM" id="MobiDB-lite"/>
    </source>
</evidence>
<dbReference type="SUPFAM" id="SSF49879">
    <property type="entry name" value="SMAD/FHA domain"/>
    <property type="match status" value="1"/>
</dbReference>
<proteinExistence type="predicted"/>
<sequence>MADPPASEETPHEVDRPSAGLEGEAPAGGTVDAPRAVDCEEPPTEHTAEVPAPATREAPQSEGVTADATLVTSESGPAEGVVDGTLGGVAVTVLRSDDSAYEEQFVLRPEKGTGAPTGVDEDTVLRIGRSPQNEVRVMSSGVSVFHAEVRVRKGWLTKHASTPFRVRDLSMNGTGLKLPGGQKTLLQKGEEVAAPDGAMLLMPVKRPKDASQHERVWITLKLATGVTAPSHVEALQTSSAAPVDLATPGADVAAPAASLSSTVAVSAAASMPPPPSQPAAALARAASVTARPGRSLGIADLAPIRDGVKRPRPRSSFVPSLIHLKGPKGRVIKGPSGRRGTSKATVSATVTATATRPKAKPKAAADTVSSPSRSPCTEGSPSPGGQRRRSESSDDRPRKFQRAGTNPLDPREKGGGLAESWRWGLQAMPWQWDGSVCTEQIRSMYQRFKPSKLRKLDLILEKHKGREQKLLQKLCSKYLTQRAYTAVDLTEI</sequence>
<feature type="domain" description="FHA" evidence="2">
    <location>
        <begin position="125"/>
        <end position="174"/>
    </location>
</feature>
<name>A0A7S1F0J2_NOCSC</name>
<dbReference type="Pfam" id="PF00498">
    <property type="entry name" value="FHA"/>
    <property type="match status" value="1"/>
</dbReference>
<evidence type="ECO:0000259" key="2">
    <source>
        <dbReference type="PROSITE" id="PS50006"/>
    </source>
</evidence>
<protein>
    <recommendedName>
        <fullName evidence="2">FHA domain-containing protein</fullName>
    </recommendedName>
</protein>
<dbReference type="AlphaFoldDB" id="A0A7S1F0J2"/>
<dbReference type="PROSITE" id="PS50006">
    <property type="entry name" value="FHA_DOMAIN"/>
    <property type="match status" value="1"/>
</dbReference>
<organism evidence="3">
    <name type="scientific">Noctiluca scintillans</name>
    <name type="common">Sea sparkle</name>
    <name type="synonym">Red tide dinoflagellate</name>
    <dbReference type="NCBI Taxonomy" id="2966"/>
    <lineage>
        <taxon>Eukaryota</taxon>
        <taxon>Sar</taxon>
        <taxon>Alveolata</taxon>
        <taxon>Dinophyceae</taxon>
        <taxon>Noctilucales</taxon>
        <taxon>Noctilucaceae</taxon>
        <taxon>Noctiluca</taxon>
    </lineage>
</organism>
<feature type="compositionally biased region" description="Low complexity" evidence="1">
    <location>
        <begin position="342"/>
        <end position="368"/>
    </location>
</feature>
<dbReference type="InterPro" id="IPR008984">
    <property type="entry name" value="SMAD_FHA_dom_sf"/>
</dbReference>
<dbReference type="Gene3D" id="2.60.200.20">
    <property type="match status" value="1"/>
</dbReference>
<dbReference type="EMBL" id="HBFQ01015171">
    <property type="protein sequence ID" value="CAD8836183.1"/>
    <property type="molecule type" value="Transcribed_RNA"/>
</dbReference>
<dbReference type="InterPro" id="IPR000253">
    <property type="entry name" value="FHA_dom"/>
</dbReference>
<feature type="region of interest" description="Disordered" evidence="1">
    <location>
        <begin position="306"/>
        <end position="416"/>
    </location>
</feature>
<dbReference type="CDD" id="cd00060">
    <property type="entry name" value="FHA"/>
    <property type="match status" value="1"/>
</dbReference>
<gene>
    <name evidence="3" type="ORF">NSCI0253_LOCUS10531</name>
</gene>